<evidence type="ECO:0000313" key="10">
    <source>
        <dbReference type="EMBL" id="MER2493004.1"/>
    </source>
</evidence>
<feature type="domain" description="Lysidine-tRNA(Ile) synthetase C-terminal" evidence="9">
    <location>
        <begin position="366"/>
        <end position="439"/>
    </location>
</feature>
<comment type="caution">
    <text evidence="10">The sequence shown here is derived from an EMBL/GenBank/DDBJ whole genome shotgun (WGS) entry which is preliminary data.</text>
</comment>
<dbReference type="InterPro" id="IPR012795">
    <property type="entry name" value="tRNA_Ile_lys_synt_N"/>
</dbReference>
<organism evidence="10 11">
    <name type="scientific">Catenovulum sediminis</name>
    <dbReference type="NCBI Taxonomy" id="1740262"/>
    <lineage>
        <taxon>Bacteria</taxon>
        <taxon>Pseudomonadati</taxon>
        <taxon>Pseudomonadota</taxon>
        <taxon>Gammaproteobacteria</taxon>
        <taxon>Alteromonadales</taxon>
        <taxon>Alteromonadaceae</taxon>
        <taxon>Catenovulum</taxon>
    </lineage>
</organism>
<reference evidence="10 11" key="1">
    <citation type="submission" date="2024-06" db="EMBL/GenBank/DDBJ databases">
        <authorList>
            <person name="Chen R.Y."/>
        </authorList>
    </citation>
    <scope>NUCLEOTIDE SEQUENCE [LARGE SCALE GENOMIC DNA]</scope>
    <source>
        <strain evidence="10 11">D2</strain>
    </source>
</reference>
<evidence type="ECO:0000259" key="9">
    <source>
        <dbReference type="SMART" id="SM00977"/>
    </source>
</evidence>
<dbReference type="Gene3D" id="1.20.59.20">
    <property type="match status" value="1"/>
</dbReference>
<dbReference type="EC" id="6.3.4.19" evidence="8"/>
<comment type="similarity">
    <text evidence="8">Belongs to the tRNA(Ile)-lysidine synthase family.</text>
</comment>
<keyword evidence="3 8" id="KW-0436">Ligase</keyword>
<proteinExistence type="inferred from homology"/>
<dbReference type="SUPFAM" id="SSF82829">
    <property type="entry name" value="MesJ substrate recognition domain-like"/>
    <property type="match status" value="1"/>
</dbReference>
<evidence type="ECO:0000256" key="6">
    <source>
        <dbReference type="ARBA" id="ARBA00022840"/>
    </source>
</evidence>
<keyword evidence="11" id="KW-1185">Reference proteome</keyword>
<keyword evidence="2 8" id="KW-0963">Cytoplasm</keyword>
<evidence type="ECO:0000256" key="1">
    <source>
        <dbReference type="ARBA" id="ARBA00004496"/>
    </source>
</evidence>
<protein>
    <recommendedName>
        <fullName evidence="8">tRNA(Ile)-lysidine synthase</fullName>
        <ecNumber evidence="8">6.3.4.19</ecNumber>
    </recommendedName>
    <alternativeName>
        <fullName evidence="8">tRNA(Ile)-2-lysyl-cytidine synthase</fullName>
    </alternativeName>
    <alternativeName>
        <fullName evidence="8">tRNA(Ile)-lysidine synthetase</fullName>
    </alternativeName>
</protein>
<dbReference type="RefSeq" id="WP_350402422.1">
    <property type="nucleotide sequence ID" value="NZ_JBELOE010000239.1"/>
</dbReference>
<dbReference type="SUPFAM" id="SSF52402">
    <property type="entry name" value="Adenine nucleotide alpha hydrolases-like"/>
    <property type="match status" value="1"/>
</dbReference>
<dbReference type="InterPro" id="IPR012796">
    <property type="entry name" value="Lysidine-tRNA-synth_C"/>
</dbReference>
<evidence type="ECO:0000256" key="4">
    <source>
        <dbReference type="ARBA" id="ARBA00022694"/>
    </source>
</evidence>
<dbReference type="SMART" id="SM00977">
    <property type="entry name" value="TilS_C"/>
    <property type="match status" value="1"/>
</dbReference>
<dbReference type="SUPFAM" id="SSF56037">
    <property type="entry name" value="PheT/TilS domain"/>
    <property type="match status" value="1"/>
</dbReference>
<dbReference type="Pfam" id="PF01171">
    <property type="entry name" value="ATP_bind_3"/>
    <property type="match status" value="1"/>
</dbReference>
<gene>
    <name evidence="8 10" type="primary">tilS</name>
    <name evidence="10" type="ORF">ABS311_14060</name>
</gene>
<dbReference type="HAMAP" id="MF_01161">
    <property type="entry name" value="tRNA_Ile_lys_synt"/>
    <property type="match status" value="1"/>
</dbReference>
<comment type="function">
    <text evidence="8">Ligates lysine onto the cytidine present at position 34 of the AUA codon-specific tRNA(Ile) that contains the anticodon CAU, in an ATP-dependent manner. Cytidine is converted to lysidine, thus changing the amino acid specificity of the tRNA from methionine to isoleucine.</text>
</comment>
<evidence type="ECO:0000256" key="3">
    <source>
        <dbReference type="ARBA" id="ARBA00022598"/>
    </source>
</evidence>
<dbReference type="EMBL" id="JBELOE010000239">
    <property type="protein sequence ID" value="MER2493004.1"/>
    <property type="molecule type" value="Genomic_DNA"/>
</dbReference>
<evidence type="ECO:0000313" key="11">
    <source>
        <dbReference type="Proteomes" id="UP001467690"/>
    </source>
</evidence>
<dbReference type="InterPro" id="IPR011063">
    <property type="entry name" value="TilS/TtcA_N"/>
</dbReference>
<evidence type="ECO:0000256" key="7">
    <source>
        <dbReference type="ARBA" id="ARBA00048539"/>
    </source>
</evidence>
<dbReference type="NCBIfam" id="TIGR02433">
    <property type="entry name" value="lysidine_TilS_C"/>
    <property type="match status" value="1"/>
</dbReference>
<comment type="subcellular location">
    <subcellularLocation>
        <location evidence="1 8">Cytoplasm</location>
    </subcellularLocation>
</comment>
<evidence type="ECO:0000256" key="5">
    <source>
        <dbReference type="ARBA" id="ARBA00022741"/>
    </source>
</evidence>
<dbReference type="Proteomes" id="UP001467690">
    <property type="component" value="Unassembled WGS sequence"/>
</dbReference>
<keyword evidence="5 8" id="KW-0547">Nucleotide-binding</keyword>
<dbReference type="PANTHER" id="PTHR43033">
    <property type="entry name" value="TRNA(ILE)-LYSIDINE SYNTHASE-RELATED"/>
    <property type="match status" value="1"/>
</dbReference>
<dbReference type="Gene3D" id="3.40.50.620">
    <property type="entry name" value="HUPs"/>
    <property type="match status" value="1"/>
</dbReference>
<dbReference type="InterPro" id="IPR014729">
    <property type="entry name" value="Rossmann-like_a/b/a_fold"/>
</dbReference>
<evidence type="ECO:0000256" key="8">
    <source>
        <dbReference type="HAMAP-Rule" id="MF_01161"/>
    </source>
</evidence>
<dbReference type="CDD" id="cd01992">
    <property type="entry name" value="TilS_N"/>
    <property type="match status" value="1"/>
</dbReference>
<sequence length="444" mass="51248">MLLDSAWCEKLTDLSNTDKTLTLALSGGLDSCVLLHQLVELRRKISFKLAAIHVNHNLSDNAAHWQQFCEEICHQYQVSFQSINVSLKLKSRQSLEEVARDARYQALMEHSPKQAILATAQHQDDQVETFLIRLKRGSGVKGLAAMQDVSHLPNGQILWRPLLKCSRNEIEQYAKQHQLTWVEDESNQDDQFDRNFLRNQVLPLLNLRWPKFNDCVARTTALCNESNLLADDIAQIDANQCITAQKLKLVEFLQLAPHRQNNLLRYWLAEFNINLPSQKLTEEIIQMCSAKADAQPKVCLHGGEIRRYRSELYFLSARYLHFLATFNTHIVNGLPNYIPLADGRKLKFINVETHADVRHPEEHEAVSIRYQIPSSFECQPVFRRHKRSLKKLWQEQNIPPWLRDKIPYLFYGDEMIAALGYWVNQNGAASKETKGLLLKTCAKL</sequence>
<dbReference type="Pfam" id="PF09179">
    <property type="entry name" value="TilS"/>
    <property type="match status" value="1"/>
</dbReference>
<feature type="binding site" evidence="8">
    <location>
        <begin position="26"/>
        <end position="31"/>
    </location>
    <ligand>
        <name>ATP</name>
        <dbReference type="ChEBI" id="CHEBI:30616"/>
    </ligand>
</feature>
<dbReference type="Pfam" id="PF11734">
    <property type="entry name" value="TilS_C"/>
    <property type="match status" value="1"/>
</dbReference>
<evidence type="ECO:0000256" key="2">
    <source>
        <dbReference type="ARBA" id="ARBA00022490"/>
    </source>
</evidence>
<dbReference type="GO" id="GO:0032267">
    <property type="term" value="F:tRNA(Ile)-lysidine synthase activity"/>
    <property type="evidence" value="ECO:0007669"/>
    <property type="project" value="UniProtKB-EC"/>
</dbReference>
<dbReference type="InterPro" id="IPR015262">
    <property type="entry name" value="tRNA_Ile_lys_synt_subst-bd"/>
</dbReference>
<dbReference type="NCBIfam" id="TIGR02432">
    <property type="entry name" value="lysidine_TilS_N"/>
    <property type="match status" value="1"/>
</dbReference>
<keyword evidence="4 8" id="KW-0819">tRNA processing</keyword>
<comment type="catalytic activity">
    <reaction evidence="7 8">
        <text>cytidine(34) in tRNA(Ile2) + L-lysine + ATP = lysidine(34) in tRNA(Ile2) + AMP + diphosphate + H(+)</text>
        <dbReference type="Rhea" id="RHEA:43744"/>
        <dbReference type="Rhea" id="RHEA-COMP:10625"/>
        <dbReference type="Rhea" id="RHEA-COMP:10670"/>
        <dbReference type="ChEBI" id="CHEBI:15378"/>
        <dbReference type="ChEBI" id="CHEBI:30616"/>
        <dbReference type="ChEBI" id="CHEBI:32551"/>
        <dbReference type="ChEBI" id="CHEBI:33019"/>
        <dbReference type="ChEBI" id="CHEBI:82748"/>
        <dbReference type="ChEBI" id="CHEBI:83665"/>
        <dbReference type="ChEBI" id="CHEBI:456215"/>
        <dbReference type="EC" id="6.3.4.19"/>
    </reaction>
</comment>
<dbReference type="InterPro" id="IPR012094">
    <property type="entry name" value="tRNA_Ile_lys_synt"/>
</dbReference>
<comment type="domain">
    <text evidence="8">The N-terminal region contains the highly conserved SGGXDS motif, predicted to be a P-loop motif involved in ATP binding.</text>
</comment>
<dbReference type="PANTHER" id="PTHR43033:SF1">
    <property type="entry name" value="TRNA(ILE)-LYSIDINE SYNTHASE-RELATED"/>
    <property type="match status" value="1"/>
</dbReference>
<name>A0ABV1RJF3_9ALTE</name>
<keyword evidence="6 8" id="KW-0067">ATP-binding</keyword>
<accession>A0ABV1RJF3</accession>